<dbReference type="EMBL" id="BLXT01000641">
    <property type="protein sequence ID" value="GFN79236.1"/>
    <property type="molecule type" value="Genomic_DNA"/>
</dbReference>
<sequence length="90" mass="10288">MMLSDVDIRLGHVCQLSEALVWMERLEMTDRSVTAMTTEVYPSMSTMLNCPLPWHGRSNDNRGLSEHVHYMLNCPLPWHGRISIPAIGFC</sequence>
<name>A0AAV3YAV6_9GAST</name>
<gene>
    <name evidence="1" type="ORF">PoB_000574200</name>
</gene>
<reference evidence="1 2" key="1">
    <citation type="journal article" date="2021" name="Elife">
        <title>Chloroplast acquisition without the gene transfer in kleptoplastic sea slugs, Plakobranchus ocellatus.</title>
        <authorList>
            <person name="Maeda T."/>
            <person name="Takahashi S."/>
            <person name="Yoshida T."/>
            <person name="Shimamura S."/>
            <person name="Takaki Y."/>
            <person name="Nagai Y."/>
            <person name="Toyoda A."/>
            <person name="Suzuki Y."/>
            <person name="Arimoto A."/>
            <person name="Ishii H."/>
            <person name="Satoh N."/>
            <person name="Nishiyama T."/>
            <person name="Hasebe M."/>
            <person name="Maruyama T."/>
            <person name="Minagawa J."/>
            <person name="Obokata J."/>
            <person name="Shigenobu S."/>
        </authorList>
    </citation>
    <scope>NUCLEOTIDE SEQUENCE [LARGE SCALE GENOMIC DNA]</scope>
</reference>
<dbReference type="AlphaFoldDB" id="A0AAV3YAV6"/>
<protein>
    <submittedName>
        <fullName evidence="1">Uncharacterized protein</fullName>
    </submittedName>
</protein>
<evidence type="ECO:0000313" key="2">
    <source>
        <dbReference type="Proteomes" id="UP000735302"/>
    </source>
</evidence>
<keyword evidence="2" id="KW-1185">Reference proteome</keyword>
<proteinExistence type="predicted"/>
<accession>A0AAV3YAV6</accession>
<dbReference type="Proteomes" id="UP000735302">
    <property type="component" value="Unassembled WGS sequence"/>
</dbReference>
<comment type="caution">
    <text evidence="1">The sequence shown here is derived from an EMBL/GenBank/DDBJ whole genome shotgun (WGS) entry which is preliminary data.</text>
</comment>
<organism evidence="1 2">
    <name type="scientific">Plakobranchus ocellatus</name>
    <dbReference type="NCBI Taxonomy" id="259542"/>
    <lineage>
        <taxon>Eukaryota</taxon>
        <taxon>Metazoa</taxon>
        <taxon>Spiralia</taxon>
        <taxon>Lophotrochozoa</taxon>
        <taxon>Mollusca</taxon>
        <taxon>Gastropoda</taxon>
        <taxon>Heterobranchia</taxon>
        <taxon>Euthyneura</taxon>
        <taxon>Panpulmonata</taxon>
        <taxon>Sacoglossa</taxon>
        <taxon>Placobranchoidea</taxon>
        <taxon>Plakobranchidae</taxon>
        <taxon>Plakobranchus</taxon>
    </lineage>
</organism>
<evidence type="ECO:0000313" key="1">
    <source>
        <dbReference type="EMBL" id="GFN79236.1"/>
    </source>
</evidence>